<evidence type="ECO:0000313" key="2">
    <source>
        <dbReference type="Proteomes" id="UP000053660"/>
    </source>
</evidence>
<gene>
    <name evidence="1" type="ORF">OESDEN_05757</name>
</gene>
<sequence>MQIYDLIPDEAEIMKHRMACLILGVVKIPADDEPTETGHPPRRRKSVALIGFDRKVVEKSREAKEAGNQRWTYIETAPEAL</sequence>
<evidence type="ECO:0000313" key="1">
    <source>
        <dbReference type="EMBL" id="KHJ94315.1"/>
    </source>
</evidence>
<reference evidence="1 2" key="1">
    <citation type="submission" date="2014-03" db="EMBL/GenBank/DDBJ databases">
        <title>Draft genome of the hookworm Oesophagostomum dentatum.</title>
        <authorList>
            <person name="Mitreva M."/>
        </authorList>
    </citation>
    <scope>NUCLEOTIDE SEQUENCE [LARGE SCALE GENOMIC DNA]</scope>
    <source>
        <strain evidence="1 2">OD-Hann</strain>
    </source>
</reference>
<name>A0A0B1TFY2_OESDE</name>
<protein>
    <submittedName>
        <fullName evidence="1">Uncharacterized protein</fullName>
    </submittedName>
</protein>
<dbReference type="AlphaFoldDB" id="A0A0B1TFY2"/>
<accession>A0A0B1TFY2</accession>
<dbReference type="EMBL" id="KN550375">
    <property type="protein sequence ID" value="KHJ94315.1"/>
    <property type="molecule type" value="Genomic_DNA"/>
</dbReference>
<proteinExistence type="predicted"/>
<dbReference type="Proteomes" id="UP000053660">
    <property type="component" value="Unassembled WGS sequence"/>
</dbReference>
<organism evidence="1 2">
    <name type="scientific">Oesophagostomum dentatum</name>
    <name type="common">Nodular worm</name>
    <dbReference type="NCBI Taxonomy" id="61180"/>
    <lineage>
        <taxon>Eukaryota</taxon>
        <taxon>Metazoa</taxon>
        <taxon>Ecdysozoa</taxon>
        <taxon>Nematoda</taxon>
        <taxon>Chromadorea</taxon>
        <taxon>Rhabditida</taxon>
        <taxon>Rhabditina</taxon>
        <taxon>Rhabditomorpha</taxon>
        <taxon>Strongyloidea</taxon>
        <taxon>Strongylidae</taxon>
        <taxon>Oesophagostomum</taxon>
    </lineage>
</organism>
<keyword evidence="2" id="KW-1185">Reference proteome</keyword>